<feature type="region of interest" description="Disordered" evidence="5">
    <location>
        <begin position="219"/>
        <end position="354"/>
    </location>
</feature>
<evidence type="ECO:0000313" key="9">
    <source>
        <dbReference type="Proteomes" id="UP000033647"/>
    </source>
</evidence>
<feature type="compositionally biased region" description="Polar residues" evidence="5">
    <location>
        <begin position="85"/>
        <end position="113"/>
    </location>
</feature>
<dbReference type="Pfam" id="PF03853">
    <property type="entry name" value="YjeF_N"/>
    <property type="match status" value="1"/>
</dbReference>
<dbReference type="PROSITE" id="PS51385">
    <property type="entry name" value="YJEF_N"/>
    <property type="match status" value="1"/>
</dbReference>
<feature type="region of interest" description="Disordered" evidence="5">
    <location>
        <begin position="139"/>
        <end position="158"/>
    </location>
</feature>
<keyword evidence="4" id="KW-0963">Cytoplasm</keyword>
<dbReference type="SUPFAM" id="SSF64153">
    <property type="entry name" value="YjeF N-terminal domain-like"/>
    <property type="match status" value="1"/>
</dbReference>
<dbReference type="PANTHER" id="PTHR13612:SF0">
    <property type="entry name" value="ENHANCER OF MRNA-DECAPPING PROTEIN 3"/>
    <property type="match status" value="1"/>
</dbReference>
<gene>
    <name evidence="8" type="ORF">TI39_contig840g00004</name>
</gene>
<sequence length="839" mass="90160">MASVVGLTVWVELKHPPQTIVYGVVKALVPNSHLTLGNVFFPNTNTRWEHWDVQVTAIENLEVVPPSDVPAQPPPPASNFQQQSHPAANQQSNYNPQQGRSHQPSHQPSNPFTQQQQPIHAPIPQRTAVELPAIHHAERLRDVPPPAPTPPRQPSAFVDPAILSYGNASPTRRKSTPRAGSMETPIKSMLARAAQNLPSPGSPFIGDLGGSKVAQKLAAAKPSNMSLQQPPQKSTAPAVDANGLEDNTHDVGQLDGSSGKKKVRRGQKPKKQPDTNLETADPPPVMNAEVSRNGNDMNGSVKRGKGWRSTPLLQPSPQPGSPLDRSTTKKSRRRQRDEQEQDFAQGDTTDIQDMGDFDFESELKKFDKKSVFDEIRAGDTTADEDRLVSHNRVHRPGTYGGKNLHPTENVLSPKLEAKYNSEELDSSSDAHTELNLANGRSSSKHSVTRAVFPKTKPTRQNSGQHVDSRPHPLTASMSSDRTRTRSTASLVNRTKQPTSLPASSPHIDRPSSPHSVVSNARIAESLAESSKPLDPYFGIRPSMTACPTLLPRALHTLEVATVATFGLTHDSVAESAARCIAEAALGLCDLHGGLRRPSRTNTIRGSMTSSAVLNSAAQDLPTIVVLAGNHDIGARALAAARQLLGRNYNIIAAESLYESADTRDAQVKTQTTVLRRMARGGANIKRGLWQKASGYIKNLTGPPAVIIDALLAGATYDSLLTPDAAHSSKLQQETREMIDWANRSRAPVLSIGCPSGVSGIDGLATTVDGEPLAVRPDRVLALGAPYTGLLKATEAGEKWEVSVADIGINIALKSDEAVSFGGSWSADLKFIDQANMAGT</sequence>
<dbReference type="SMART" id="SM01199">
    <property type="entry name" value="FDF"/>
    <property type="match status" value="1"/>
</dbReference>
<dbReference type="PANTHER" id="PTHR13612">
    <property type="entry name" value="ENHANCER OF MRNA-DECAPPING PROTEIN 3"/>
    <property type="match status" value="1"/>
</dbReference>
<name>A0A0F4GIS4_9PEZI</name>
<dbReference type="PROSITE" id="PS51512">
    <property type="entry name" value="DFDF"/>
    <property type="match status" value="1"/>
</dbReference>
<organism evidence="8 9">
    <name type="scientific">Zymoseptoria brevis</name>
    <dbReference type="NCBI Taxonomy" id="1047168"/>
    <lineage>
        <taxon>Eukaryota</taxon>
        <taxon>Fungi</taxon>
        <taxon>Dikarya</taxon>
        <taxon>Ascomycota</taxon>
        <taxon>Pezizomycotina</taxon>
        <taxon>Dothideomycetes</taxon>
        <taxon>Dothideomycetidae</taxon>
        <taxon>Mycosphaerellales</taxon>
        <taxon>Mycosphaerellaceae</taxon>
        <taxon>Zymoseptoria</taxon>
    </lineage>
</organism>
<feature type="compositionally biased region" description="Low complexity" evidence="5">
    <location>
        <begin position="474"/>
        <end position="489"/>
    </location>
</feature>
<dbReference type="Proteomes" id="UP000033647">
    <property type="component" value="Unassembled WGS sequence"/>
</dbReference>
<evidence type="ECO:0000256" key="1">
    <source>
        <dbReference type="ARBA" id="ARBA00004201"/>
    </source>
</evidence>
<feature type="region of interest" description="Disordered" evidence="5">
    <location>
        <begin position="65"/>
        <end position="118"/>
    </location>
</feature>
<evidence type="ECO:0000259" key="7">
    <source>
        <dbReference type="PROSITE" id="PS51512"/>
    </source>
</evidence>
<dbReference type="GO" id="GO:0003729">
    <property type="term" value="F:mRNA binding"/>
    <property type="evidence" value="ECO:0007669"/>
    <property type="project" value="TreeGrafter"/>
</dbReference>
<dbReference type="Gene3D" id="3.40.50.10260">
    <property type="entry name" value="YjeF N-terminal domain"/>
    <property type="match status" value="1"/>
</dbReference>
<evidence type="ECO:0000256" key="5">
    <source>
        <dbReference type="SAM" id="MobiDB-lite"/>
    </source>
</evidence>
<evidence type="ECO:0000256" key="2">
    <source>
        <dbReference type="ARBA" id="ARBA00006610"/>
    </source>
</evidence>
<evidence type="ECO:0000256" key="4">
    <source>
        <dbReference type="ARBA" id="ARBA00022490"/>
    </source>
</evidence>
<feature type="compositionally biased region" description="Polar residues" evidence="5">
    <location>
        <begin position="490"/>
        <end position="502"/>
    </location>
</feature>
<dbReference type="InterPro" id="IPR004443">
    <property type="entry name" value="YjeF_N_dom"/>
</dbReference>
<dbReference type="InterPro" id="IPR025762">
    <property type="entry name" value="DFDF"/>
</dbReference>
<feature type="compositionally biased region" description="Polar residues" evidence="5">
    <location>
        <begin position="223"/>
        <end position="235"/>
    </location>
</feature>
<evidence type="ECO:0000256" key="3">
    <source>
        <dbReference type="ARBA" id="ARBA00015797"/>
    </source>
</evidence>
<feature type="compositionally biased region" description="Basic residues" evidence="5">
    <location>
        <begin position="259"/>
        <end position="270"/>
    </location>
</feature>
<comment type="similarity">
    <text evidence="2">Belongs to the EDC3 family.</text>
</comment>
<evidence type="ECO:0000259" key="6">
    <source>
        <dbReference type="PROSITE" id="PS51385"/>
    </source>
</evidence>
<feature type="region of interest" description="Disordered" evidence="5">
    <location>
        <begin position="386"/>
        <end position="409"/>
    </location>
</feature>
<dbReference type="AlphaFoldDB" id="A0A0F4GIS4"/>
<dbReference type="OrthoDB" id="10030313at2759"/>
<comment type="subcellular location">
    <subcellularLocation>
        <location evidence="1">Cytoplasm</location>
        <location evidence="1">P-body</location>
    </subcellularLocation>
</comment>
<dbReference type="GO" id="GO:0031087">
    <property type="term" value="P:deadenylation-independent decapping of nuclear-transcribed mRNA"/>
    <property type="evidence" value="ECO:0007669"/>
    <property type="project" value="TreeGrafter"/>
</dbReference>
<reference evidence="8 9" key="1">
    <citation type="submission" date="2015-03" db="EMBL/GenBank/DDBJ databases">
        <title>RNA-seq based gene annotation and comparative genomics of four Zymoseptoria species reveal species-specific pathogenicity related genes and transposable element activity.</title>
        <authorList>
            <person name="Grandaubert J."/>
            <person name="Bhattacharyya A."/>
            <person name="Stukenbrock E.H."/>
        </authorList>
    </citation>
    <scope>NUCLEOTIDE SEQUENCE [LARGE SCALE GENOMIC DNA]</scope>
    <source>
        <strain evidence="8 9">Zb18110</strain>
    </source>
</reference>
<dbReference type="GO" id="GO:0000932">
    <property type="term" value="C:P-body"/>
    <property type="evidence" value="ECO:0007669"/>
    <property type="project" value="UniProtKB-SubCell"/>
</dbReference>
<keyword evidence="9" id="KW-1185">Reference proteome</keyword>
<feature type="domain" description="DFDF" evidence="7">
    <location>
        <begin position="345"/>
        <end position="381"/>
    </location>
</feature>
<accession>A0A0F4GIS4</accession>
<evidence type="ECO:0000313" key="8">
    <source>
        <dbReference type="EMBL" id="KJX96075.1"/>
    </source>
</evidence>
<dbReference type="InterPro" id="IPR036652">
    <property type="entry name" value="YjeF_N_dom_sf"/>
</dbReference>
<dbReference type="STRING" id="1047168.A0A0F4GIS4"/>
<dbReference type="GO" id="GO:0033962">
    <property type="term" value="P:P-body assembly"/>
    <property type="evidence" value="ECO:0007669"/>
    <property type="project" value="TreeGrafter"/>
</dbReference>
<feature type="compositionally biased region" description="Pro residues" evidence="5">
    <location>
        <begin position="67"/>
        <end position="77"/>
    </location>
</feature>
<proteinExistence type="inferred from homology"/>
<comment type="caution">
    <text evidence="8">The sequence shown here is derived from an EMBL/GenBank/DDBJ whole genome shotgun (WGS) entry which is preliminary data.</text>
</comment>
<dbReference type="InterPro" id="IPR019050">
    <property type="entry name" value="FDF_dom"/>
</dbReference>
<feature type="compositionally biased region" description="Pro residues" evidence="5">
    <location>
        <begin position="143"/>
        <end position="153"/>
    </location>
</feature>
<feature type="domain" description="YjeF N-terminal" evidence="6">
    <location>
        <begin position="554"/>
        <end position="814"/>
    </location>
</feature>
<feature type="region of interest" description="Disordered" evidence="5">
    <location>
        <begin position="437"/>
        <end position="518"/>
    </location>
</feature>
<protein>
    <recommendedName>
        <fullName evidence="3">Enhancer of mRNA-decapping protein 3</fullName>
    </recommendedName>
</protein>
<dbReference type="Pfam" id="PF09532">
    <property type="entry name" value="FDF"/>
    <property type="match status" value="1"/>
</dbReference>
<dbReference type="EMBL" id="LAFY01000832">
    <property type="protein sequence ID" value="KJX96075.1"/>
    <property type="molecule type" value="Genomic_DNA"/>
</dbReference>